<dbReference type="Proteomes" id="UP000828390">
    <property type="component" value="Unassembled WGS sequence"/>
</dbReference>
<dbReference type="EMBL" id="JAIWYP010000009">
    <property type="protein sequence ID" value="KAH3774913.1"/>
    <property type="molecule type" value="Genomic_DNA"/>
</dbReference>
<feature type="region of interest" description="Disordered" evidence="1">
    <location>
        <begin position="1"/>
        <end position="99"/>
    </location>
</feature>
<reference evidence="2" key="1">
    <citation type="journal article" date="2019" name="bioRxiv">
        <title>The Genome of the Zebra Mussel, Dreissena polymorpha: A Resource for Invasive Species Research.</title>
        <authorList>
            <person name="McCartney M.A."/>
            <person name="Auch B."/>
            <person name="Kono T."/>
            <person name="Mallez S."/>
            <person name="Zhang Y."/>
            <person name="Obille A."/>
            <person name="Becker A."/>
            <person name="Abrahante J.E."/>
            <person name="Garbe J."/>
            <person name="Badalamenti J.P."/>
            <person name="Herman A."/>
            <person name="Mangelson H."/>
            <person name="Liachko I."/>
            <person name="Sullivan S."/>
            <person name="Sone E.D."/>
            <person name="Koren S."/>
            <person name="Silverstein K.A.T."/>
            <person name="Beckman K.B."/>
            <person name="Gohl D.M."/>
        </authorList>
    </citation>
    <scope>NUCLEOTIDE SEQUENCE</scope>
    <source>
        <strain evidence="2">Duluth1</strain>
        <tissue evidence="2">Whole animal</tissue>
    </source>
</reference>
<organism evidence="2 3">
    <name type="scientific">Dreissena polymorpha</name>
    <name type="common">Zebra mussel</name>
    <name type="synonym">Mytilus polymorpha</name>
    <dbReference type="NCBI Taxonomy" id="45954"/>
    <lineage>
        <taxon>Eukaryota</taxon>
        <taxon>Metazoa</taxon>
        <taxon>Spiralia</taxon>
        <taxon>Lophotrochozoa</taxon>
        <taxon>Mollusca</taxon>
        <taxon>Bivalvia</taxon>
        <taxon>Autobranchia</taxon>
        <taxon>Heteroconchia</taxon>
        <taxon>Euheterodonta</taxon>
        <taxon>Imparidentia</taxon>
        <taxon>Neoheterodontei</taxon>
        <taxon>Myida</taxon>
        <taxon>Dreissenoidea</taxon>
        <taxon>Dreissenidae</taxon>
        <taxon>Dreissena</taxon>
    </lineage>
</organism>
<gene>
    <name evidence="2" type="ORF">DPMN_176307</name>
</gene>
<protein>
    <submittedName>
        <fullName evidence="2">Uncharacterized protein</fullName>
    </submittedName>
</protein>
<name>A0A9D4E8U4_DREPO</name>
<feature type="compositionally biased region" description="Low complexity" evidence="1">
    <location>
        <begin position="49"/>
        <end position="63"/>
    </location>
</feature>
<sequence>MQRGRQSLAITVPSVDLEQDSQGPCHQKLPPLSATSHSLFHPHLSRNLSQSNTTSATACSSRSRPSHKSIKSSSSLRKSAGRGVGASGPRTMTRLWKRR</sequence>
<keyword evidence="3" id="KW-1185">Reference proteome</keyword>
<dbReference type="AlphaFoldDB" id="A0A9D4E8U4"/>
<accession>A0A9D4E8U4</accession>
<evidence type="ECO:0000313" key="3">
    <source>
        <dbReference type="Proteomes" id="UP000828390"/>
    </source>
</evidence>
<evidence type="ECO:0000256" key="1">
    <source>
        <dbReference type="SAM" id="MobiDB-lite"/>
    </source>
</evidence>
<proteinExistence type="predicted"/>
<comment type="caution">
    <text evidence="2">The sequence shown here is derived from an EMBL/GenBank/DDBJ whole genome shotgun (WGS) entry which is preliminary data.</text>
</comment>
<reference evidence="2" key="2">
    <citation type="submission" date="2020-11" db="EMBL/GenBank/DDBJ databases">
        <authorList>
            <person name="McCartney M.A."/>
            <person name="Auch B."/>
            <person name="Kono T."/>
            <person name="Mallez S."/>
            <person name="Becker A."/>
            <person name="Gohl D.M."/>
            <person name="Silverstein K.A.T."/>
            <person name="Koren S."/>
            <person name="Bechman K.B."/>
            <person name="Herman A."/>
            <person name="Abrahante J.E."/>
            <person name="Garbe J."/>
        </authorList>
    </citation>
    <scope>NUCLEOTIDE SEQUENCE</scope>
    <source>
        <strain evidence="2">Duluth1</strain>
        <tissue evidence="2">Whole animal</tissue>
    </source>
</reference>
<evidence type="ECO:0000313" key="2">
    <source>
        <dbReference type="EMBL" id="KAH3774913.1"/>
    </source>
</evidence>